<keyword evidence="2" id="KW-1185">Reference proteome</keyword>
<evidence type="ECO:0000313" key="2">
    <source>
        <dbReference type="Proteomes" id="UP001148737"/>
    </source>
</evidence>
<comment type="caution">
    <text evidence="1">The sequence shown here is derived from an EMBL/GenBank/DDBJ whole genome shotgun (WGS) entry which is preliminary data.</text>
</comment>
<dbReference type="Proteomes" id="UP001148737">
    <property type="component" value="Unassembled WGS sequence"/>
</dbReference>
<organism evidence="1 2">
    <name type="scientific">Lecanicillium saksenae</name>
    <dbReference type="NCBI Taxonomy" id="468837"/>
    <lineage>
        <taxon>Eukaryota</taxon>
        <taxon>Fungi</taxon>
        <taxon>Dikarya</taxon>
        <taxon>Ascomycota</taxon>
        <taxon>Pezizomycotina</taxon>
        <taxon>Sordariomycetes</taxon>
        <taxon>Hypocreomycetidae</taxon>
        <taxon>Hypocreales</taxon>
        <taxon>Cordycipitaceae</taxon>
        <taxon>Lecanicillium</taxon>
    </lineage>
</organism>
<reference evidence="1" key="1">
    <citation type="submission" date="2022-07" db="EMBL/GenBank/DDBJ databases">
        <title>Genome Sequence of Lecanicillium saksenae.</title>
        <authorList>
            <person name="Buettner E."/>
        </authorList>
    </citation>
    <scope>NUCLEOTIDE SEQUENCE</scope>
    <source>
        <strain evidence="1">VT-O1</strain>
    </source>
</reference>
<accession>A0ACC1QXL4</accession>
<dbReference type="EMBL" id="JANAKD010000319">
    <property type="protein sequence ID" value="KAJ3495037.1"/>
    <property type="molecule type" value="Genomic_DNA"/>
</dbReference>
<gene>
    <name evidence="1" type="ORF">NLG97_g3684</name>
</gene>
<evidence type="ECO:0000313" key="1">
    <source>
        <dbReference type="EMBL" id="KAJ3495037.1"/>
    </source>
</evidence>
<protein>
    <submittedName>
        <fullName evidence="1">Uncharacterized protein</fullName>
    </submittedName>
</protein>
<name>A0ACC1QXL4_9HYPO</name>
<sequence>MSQTALIINKPGEQLAAITRPIPVPSGQEVLIKNHAVGCTEVNPHDRKIRDLGAIVPLEFFPYITGNDVAGVVHAVGDEVTNVKVGDRVFTQAASTSHDTSGLQEYTITSAAFLGKIPESLTFEEAATLPVCVPSVVTAMFHSSGLGLPLFDNVAKFDYPSKTILILGGGSNCGKAAIQLARLVGFGKIVTVASKTPEKAAKLKQLGATIVIDRHSTSLQGDIQTAVGSDLTFAVETVSQGENAHTLGVSVLSNNIKGTLATITHGTVDESAIGEKRAGYEKRFTVGSSHKYPDFSQKVWSQLPEWIESGQIAPFSFRTINGLDAAAVNAAIDEYGVKGEVIKAVIIPQKLSTRDD</sequence>
<proteinExistence type="predicted"/>